<evidence type="ECO:0000256" key="3">
    <source>
        <dbReference type="ARBA" id="ARBA00022801"/>
    </source>
</evidence>
<keyword evidence="6" id="KW-1185">Reference proteome</keyword>
<protein>
    <submittedName>
        <fullName evidence="5">Uncharacterized conserved protein YutE, UPF0331/DUF86 family</fullName>
    </submittedName>
</protein>
<dbReference type="Proteomes" id="UP000243605">
    <property type="component" value="Unassembled WGS sequence"/>
</dbReference>
<evidence type="ECO:0000256" key="1">
    <source>
        <dbReference type="ARBA" id="ARBA00022649"/>
    </source>
</evidence>
<evidence type="ECO:0000313" key="5">
    <source>
        <dbReference type="EMBL" id="SEW01593.1"/>
    </source>
</evidence>
<dbReference type="Gene3D" id="1.20.120.580">
    <property type="entry name" value="bsu32300-like"/>
    <property type="match status" value="1"/>
</dbReference>
<dbReference type="InterPro" id="IPR052379">
    <property type="entry name" value="Type_VII_TA_RNase"/>
</dbReference>
<organism evidence="5 6">
    <name type="scientific">Aliicoccus persicus</name>
    <dbReference type="NCBI Taxonomy" id="930138"/>
    <lineage>
        <taxon>Bacteria</taxon>
        <taxon>Bacillati</taxon>
        <taxon>Bacillota</taxon>
        <taxon>Bacilli</taxon>
        <taxon>Bacillales</taxon>
        <taxon>Staphylococcaceae</taxon>
        <taxon>Aliicoccus</taxon>
    </lineage>
</organism>
<dbReference type="EMBL" id="FOIT01000003">
    <property type="protein sequence ID" value="SEW01593.1"/>
    <property type="molecule type" value="Genomic_DNA"/>
</dbReference>
<dbReference type="InterPro" id="IPR037038">
    <property type="entry name" value="HepT-like_sf"/>
</dbReference>
<dbReference type="GO" id="GO:0110001">
    <property type="term" value="C:toxin-antitoxin complex"/>
    <property type="evidence" value="ECO:0007669"/>
    <property type="project" value="InterPro"/>
</dbReference>
<dbReference type="AlphaFoldDB" id="A0A662Z3B2"/>
<evidence type="ECO:0000256" key="4">
    <source>
        <dbReference type="ARBA" id="ARBA00024207"/>
    </source>
</evidence>
<proteinExistence type="inferred from homology"/>
<dbReference type="Pfam" id="PF01934">
    <property type="entry name" value="HepT-like"/>
    <property type="match status" value="1"/>
</dbReference>
<dbReference type="PANTHER" id="PTHR33397">
    <property type="entry name" value="UPF0331 PROTEIN YUTE"/>
    <property type="match status" value="1"/>
</dbReference>
<keyword evidence="2" id="KW-0540">Nuclease</keyword>
<accession>A0A662Z3B2</accession>
<evidence type="ECO:0000313" key="6">
    <source>
        <dbReference type="Proteomes" id="UP000243605"/>
    </source>
</evidence>
<sequence>MYFVDKELLIERLDYIEKLSHEVESQDGFALERVCHMLIEVTVDVGNMIIDGFILRDPGSYSDVMDIMALEGVMSEENKNKIVETFEWRQKLQREYTNIDHQSLKEDFTKAKDLYAQFKQEVYRFFENENQSITAFKADKN</sequence>
<reference evidence="5 6" key="1">
    <citation type="submission" date="2016-10" db="EMBL/GenBank/DDBJ databases">
        <authorList>
            <person name="Varghese N."/>
            <person name="Submissions S."/>
        </authorList>
    </citation>
    <scope>NUCLEOTIDE SEQUENCE [LARGE SCALE GENOMIC DNA]</scope>
    <source>
        <strain evidence="5 6">IBRC-M10081</strain>
    </source>
</reference>
<dbReference type="OrthoDB" id="2375467at2"/>
<dbReference type="RefSeq" id="WP_091474890.1">
    <property type="nucleotide sequence ID" value="NZ_FOIT01000003.1"/>
</dbReference>
<name>A0A662Z3B2_9STAP</name>
<dbReference type="GO" id="GO:0016787">
    <property type="term" value="F:hydrolase activity"/>
    <property type="evidence" value="ECO:0007669"/>
    <property type="project" value="UniProtKB-KW"/>
</dbReference>
<evidence type="ECO:0000256" key="2">
    <source>
        <dbReference type="ARBA" id="ARBA00022722"/>
    </source>
</evidence>
<comment type="similarity">
    <text evidence="4">Belongs to the HepT RNase toxin family.</text>
</comment>
<keyword evidence="3" id="KW-0378">Hydrolase</keyword>
<gene>
    <name evidence="5" type="ORF">SAMN05192557_1241</name>
</gene>
<keyword evidence="1" id="KW-1277">Toxin-antitoxin system</keyword>
<dbReference type="PANTHER" id="PTHR33397:SF5">
    <property type="entry name" value="RNASE YUTE-RELATED"/>
    <property type="match status" value="1"/>
</dbReference>
<dbReference type="GO" id="GO:0004540">
    <property type="term" value="F:RNA nuclease activity"/>
    <property type="evidence" value="ECO:0007669"/>
    <property type="project" value="InterPro"/>
</dbReference>
<dbReference type="InterPro" id="IPR008201">
    <property type="entry name" value="HepT-like"/>
</dbReference>